<gene>
    <name evidence="3" type="ORF">BCL90_5152</name>
    <name evidence="4" type="ORF">E3V97_23150</name>
</gene>
<reference evidence="4 6" key="2">
    <citation type="submission" date="2019-03" db="EMBL/GenBank/DDBJ databases">
        <authorList>
            <person name="He R.-H."/>
        </authorList>
    </citation>
    <scope>NUCLEOTIDE SEQUENCE [LARGE SCALE GENOMIC DNA]</scope>
    <source>
        <strain evidence="4 6">DSM 19624</strain>
    </source>
</reference>
<reference evidence="3 5" key="1">
    <citation type="submission" date="2018-10" db="EMBL/GenBank/DDBJ databases">
        <title>Genomic Encyclopedia of Archaeal and Bacterial Type Strains, Phase II (KMG-II): from individual species to whole genera.</title>
        <authorList>
            <person name="Goeker M."/>
        </authorList>
    </citation>
    <scope>NUCLEOTIDE SEQUENCE [LARGE SCALE GENOMIC DNA]</scope>
    <source>
        <strain evidence="3 5">DSM 19624</strain>
    </source>
</reference>
<dbReference type="Proteomes" id="UP000273898">
    <property type="component" value="Unassembled WGS sequence"/>
</dbReference>
<dbReference type="Gene3D" id="3.90.226.10">
    <property type="entry name" value="2-enoyl-CoA Hydratase, Chain A, domain 1"/>
    <property type="match status" value="1"/>
</dbReference>
<dbReference type="InterPro" id="IPR005151">
    <property type="entry name" value="Tail-specific_protease"/>
</dbReference>
<feature type="chain" id="PRO_5044605368" evidence="1">
    <location>
        <begin position="20"/>
        <end position="538"/>
    </location>
</feature>
<organism evidence="3 5">
    <name type="scientific">Pedobacter alluvionis</name>
    <dbReference type="NCBI Taxonomy" id="475253"/>
    <lineage>
        <taxon>Bacteria</taxon>
        <taxon>Pseudomonadati</taxon>
        <taxon>Bacteroidota</taxon>
        <taxon>Sphingobacteriia</taxon>
        <taxon>Sphingobacteriales</taxon>
        <taxon>Sphingobacteriaceae</taxon>
        <taxon>Pedobacter</taxon>
    </lineage>
</organism>
<dbReference type="OrthoDB" id="2327485at2"/>
<dbReference type="GO" id="GO:0006508">
    <property type="term" value="P:proteolysis"/>
    <property type="evidence" value="ECO:0007669"/>
    <property type="project" value="InterPro"/>
</dbReference>
<dbReference type="PROSITE" id="PS51257">
    <property type="entry name" value="PROKAR_LIPOPROTEIN"/>
    <property type="match status" value="1"/>
</dbReference>
<evidence type="ECO:0000313" key="5">
    <source>
        <dbReference type="Proteomes" id="UP000273898"/>
    </source>
</evidence>
<feature type="domain" description="Tail specific protease" evidence="2">
    <location>
        <begin position="285"/>
        <end position="452"/>
    </location>
</feature>
<dbReference type="RefSeq" id="WP_121287947.1">
    <property type="nucleotide sequence ID" value="NZ_RCCK01000016.1"/>
</dbReference>
<protein>
    <submittedName>
        <fullName evidence="3">Peptidase S41-like protein</fullName>
    </submittedName>
</protein>
<evidence type="ECO:0000313" key="4">
    <source>
        <dbReference type="EMBL" id="TFB28382.1"/>
    </source>
</evidence>
<evidence type="ECO:0000256" key="1">
    <source>
        <dbReference type="SAM" id="SignalP"/>
    </source>
</evidence>
<dbReference type="Pfam" id="PF03572">
    <property type="entry name" value="Peptidase_S41"/>
    <property type="match status" value="1"/>
</dbReference>
<comment type="caution">
    <text evidence="3">The sequence shown here is derived from an EMBL/GenBank/DDBJ whole genome shotgun (WGS) entry which is preliminary data.</text>
</comment>
<keyword evidence="6" id="KW-1185">Reference proteome</keyword>
<keyword evidence="1" id="KW-0732">Signal</keyword>
<evidence type="ECO:0000313" key="3">
    <source>
        <dbReference type="EMBL" id="RLJ69555.1"/>
    </source>
</evidence>
<accession>A0A497XNG9</accession>
<dbReference type="Proteomes" id="UP000297429">
    <property type="component" value="Unassembled WGS sequence"/>
</dbReference>
<dbReference type="InterPro" id="IPR029045">
    <property type="entry name" value="ClpP/crotonase-like_dom_sf"/>
</dbReference>
<sequence>MRKLIILSAICFFTSCALRNTNTPGFPLAGLETVPRLSHTQMLEDHDSLVSLIHQVSPVIYFNKEVRGIDFDRYARRLRKSITPKTTMADFLHIVDMTLNVAQDGHSGRLGSWQLNIMRTNWIPNGIIKHIDSISMVYGHAYEKFANRNFTNKLELNLVYTDGDYYNMLPFSYKGVKFPASMRLSSCNGLKVHAFVKKQYAHISPLRWDRANRKVYHEAFYKAAEFFKRGGLRLVFEDKQGNRRQLNVSLGDTVSFGKKILHPFGYNDESVPLTTHYFEKEGIFYAKMPQMVEAYGDSLAKQLKPFIERSIVKSIVLDIRGNSGGSDNTYANFLGRIMKDTLKQDVVVGRNFSPYNQKQFNVNADSVKSKKGFSFNVDVATLKQPKMYFISIPNFTFVLPDSLNYSFKGKVYVLQDRYIYSSASNLSNLAARNDQLVSIGETPNLLGGLQTNPSILQLPHSKIIFRIEPQIDFTGAKSAVDAFQNHVEHPVSYTIEELYRRVTSSDDIFGREFLYEKDPMFQKVLELEGTQLRNKRRP</sequence>
<proteinExistence type="predicted"/>
<dbReference type="EMBL" id="RCCK01000016">
    <property type="protein sequence ID" value="RLJ69555.1"/>
    <property type="molecule type" value="Genomic_DNA"/>
</dbReference>
<evidence type="ECO:0000313" key="6">
    <source>
        <dbReference type="Proteomes" id="UP000297429"/>
    </source>
</evidence>
<evidence type="ECO:0000259" key="2">
    <source>
        <dbReference type="Pfam" id="PF03572"/>
    </source>
</evidence>
<dbReference type="GO" id="GO:0008236">
    <property type="term" value="F:serine-type peptidase activity"/>
    <property type="evidence" value="ECO:0007669"/>
    <property type="project" value="InterPro"/>
</dbReference>
<dbReference type="SUPFAM" id="SSF52096">
    <property type="entry name" value="ClpP/crotonase"/>
    <property type="match status" value="1"/>
</dbReference>
<name>A0A497XNG9_9SPHI</name>
<dbReference type="AlphaFoldDB" id="A0A497XNG9"/>
<dbReference type="EMBL" id="SOPX01000006">
    <property type="protein sequence ID" value="TFB28382.1"/>
    <property type="molecule type" value="Genomic_DNA"/>
</dbReference>
<feature type="signal peptide" evidence="1">
    <location>
        <begin position="1"/>
        <end position="19"/>
    </location>
</feature>